<evidence type="ECO:0000256" key="1">
    <source>
        <dbReference type="ARBA" id="ARBA00022801"/>
    </source>
</evidence>
<dbReference type="PRINTS" id="PR00412">
    <property type="entry name" value="EPOXHYDRLASE"/>
</dbReference>
<dbReference type="InterPro" id="IPR000639">
    <property type="entry name" value="Epox_hydrolase-like"/>
</dbReference>
<dbReference type="Pfam" id="PF00561">
    <property type="entry name" value="Abhydrolase_1"/>
    <property type="match status" value="1"/>
</dbReference>
<dbReference type="AlphaFoldDB" id="A0A8S4A0D3"/>
<keyword evidence="5" id="KW-1185">Reference proteome</keyword>
<comment type="caution">
    <text evidence="4">The sequence shown here is derived from an EMBL/GenBank/DDBJ whole genome shotgun (WGS) entry which is preliminary data.</text>
</comment>
<dbReference type="EMBL" id="CAJHNH020006168">
    <property type="protein sequence ID" value="CAG5133395.1"/>
    <property type="molecule type" value="Genomic_DNA"/>
</dbReference>
<dbReference type="OrthoDB" id="408373at2759"/>
<keyword evidence="1" id="KW-0378">Hydrolase</keyword>
<feature type="domain" description="AB hydrolase-1" evidence="3">
    <location>
        <begin position="15"/>
        <end position="267"/>
    </location>
</feature>
<dbReference type="InterPro" id="IPR000073">
    <property type="entry name" value="AB_hydrolase_1"/>
</dbReference>
<dbReference type="InterPro" id="IPR029058">
    <property type="entry name" value="AB_hydrolase_fold"/>
</dbReference>
<evidence type="ECO:0000313" key="4">
    <source>
        <dbReference type="EMBL" id="CAG5133395.1"/>
    </source>
</evidence>
<dbReference type="PRINTS" id="PR00111">
    <property type="entry name" value="ABHYDROLASE"/>
</dbReference>
<gene>
    <name evidence="4" type="ORF">CUNI_LOCUS18953</name>
</gene>
<dbReference type="Proteomes" id="UP000678393">
    <property type="component" value="Unassembled WGS sequence"/>
</dbReference>
<dbReference type="GO" id="GO:0004301">
    <property type="term" value="F:epoxide hydrolase activity"/>
    <property type="evidence" value="ECO:0007669"/>
    <property type="project" value="UniProtKB-ARBA"/>
</dbReference>
<dbReference type="Gene3D" id="3.40.50.1820">
    <property type="entry name" value="alpha/beta hydrolase"/>
    <property type="match status" value="1"/>
</dbReference>
<evidence type="ECO:0000259" key="3">
    <source>
        <dbReference type="Pfam" id="PF00561"/>
    </source>
</evidence>
<evidence type="ECO:0000313" key="5">
    <source>
        <dbReference type="Proteomes" id="UP000678393"/>
    </source>
</evidence>
<organism evidence="4 5">
    <name type="scientific">Candidula unifasciata</name>
    <dbReference type="NCBI Taxonomy" id="100452"/>
    <lineage>
        <taxon>Eukaryota</taxon>
        <taxon>Metazoa</taxon>
        <taxon>Spiralia</taxon>
        <taxon>Lophotrochozoa</taxon>
        <taxon>Mollusca</taxon>
        <taxon>Gastropoda</taxon>
        <taxon>Heterobranchia</taxon>
        <taxon>Euthyneura</taxon>
        <taxon>Panpulmonata</taxon>
        <taxon>Eupulmonata</taxon>
        <taxon>Stylommatophora</taxon>
        <taxon>Helicina</taxon>
        <taxon>Helicoidea</taxon>
        <taxon>Geomitridae</taxon>
        <taxon>Candidula</taxon>
    </lineage>
</organism>
<name>A0A8S4A0D3_9EUPU</name>
<evidence type="ECO:0000256" key="2">
    <source>
        <dbReference type="ARBA" id="ARBA00038334"/>
    </source>
</evidence>
<feature type="non-terminal residue" evidence="4">
    <location>
        <position position="282"/>
    </location>
</feature>
<proteinExistence type="inferred from homology"/>
<protein>
    <recommendedName>
        <fullName evidence="3">AB hydrolase-1 domain-containing protein</fullName>
    </recommendedName>
</protein>
<dbReference type="SUPFAM" id="SSF53474">
    <property type="entry name" value="alpha/beta-Hydrolases"/>
    <property type="match status" value="1"/>
</dbReference>
<accession>A0A8S4A0D3</accession>
<dbReference type="PANTHER" id="PTHR43329">
    <property type="entry name" value="EPOXIDE HYDROLASE"/>
    <property type="match status" value="1"/>
</dbReference>
<comment type="similarity">
    <text evidence="2">Belongs to the AB hydrolase superfamily. Epoxide hydrolase family.</text>
</comment>
<sequence>DVRIHYVASGPEDKPLMLFLHGFPEFWYSWRNQIREFQKDYRVVAIDQRGYSESSKPEGVDNYSLDKLTSDVDEVIQALGYKSCVLVAHDWGGVVAWDFGLRYPDRVDKLIVMNGPPFPVFKNILETNEEQAKKSRYVFFFQLPYLPELTISLDDFAVFNTLLPTKYRKETSENKDEAIQEHVAPYKYTFSQPGALTPPLNYYRHLMTKGYASAAERDLKYLMPALLIWGSQDKALDIAIPNTIEKEVPTVEVKKIPNGNHFVQTDAPDEVNNAMREWLNEH</sequence>
<reference evidence="4" key="1">
    <citation type="submission" date="2021-04" db="EMBL/GenBank/DDBJ databases">
        <authorList>
            <consortium name="Molecular Ecology Group"/>
        </authorList>
    </citation>
    <scope>NUCLEOTIDE SEQUENCE</scope>
</reference>